<dbReference type="InterPro" id="IPR007146">
    <property type="entry name" value="Sas10/Utp3/C1D"/>
</dbReference>
<dbReference type="GO" id="GO:0003677">
    <property type="term" value="F:DNA binding"/>
    <property type="evidence" value="ECO:0007669"/>
    <property type="project" value="TreeGrafter"/>
</dbReference>
<keyword evidence="3 6" id="KW-0698">rRNA processing</keyword>
<dbReference type="GO" id="GO:0010468">
    <property type="term" value="P:regulation of gene expression"/>
    <property type="evidence" value="ECO:0007669"/>
    <property type="project" value="TreeGrafter"/>
</dbReference>
<reference evidence="8" key="1">
    <citation type="submission" date="2022-07" db="EMBL/GenBank/DDBJ databases">
        <title>Phylogenomic reconstructions and comparative analyses of Kickxellomycotina fungi.</title>
        <authorList>
            <person name="Reynolds N.K."/>
            <person name="Stajich J.E."/>
            <person name="Barry K."/>
            <person name="Grigoriev I.V."/>
            <person name="Crous P."/>
            <person name="Smith M.E."/>
        </authorList>
    </citation>
    <scope>NUCLEOTIDE SEQUENCE</scope>
    <source>
        <strain evidence="8">NRRL 3115</strain>
    </source>
</reference>
<keyword evidence="5 6" id="KW-0539">Nucleus</keyword>
<gene>
    <name evidence="8" type="ORF">GGI25_000816</name>
</gene>
<evidence type="ECO:0000256" key="4">
    <source>
        <dbReference type="ARBA" id="ARBA00022884"/>
    </source>
</evidence>
<dbReference type="GO" id="GO:0000460">
    <property type="term" value="P:maturation of 5.8S rRNA"/>
    <property type="evidence" value="ECO:0007669"/>
    <property type="project" value="TreeGrafter"/>
</dbReference>
<evidence type="ECO:0000256" key="5">
    <source>
        <dbReference type="ARBA" id="ARBA00023242"/>
    </source>
</evidence>
<comment type="subcellular location">
    <subcellularLocation>
        <location evidence="1 6">Nucleus</location>
    </subcellularLocation>
</comment>
<dbReference type="PANTHER" id="PTHR15341">
    <property type="entry name" value="SUN-COR STEROID HORMONE RECEPTOR CO-REPRESSOR"/>
    <property type="match status" value="1"/>
</dbReference>
<feature type="compositionally biased region" description="Basic and acidic residues" evidence="7">
    <location>
        <begin position="94"/>
        <end position="111"/>
    </location>
</feature>
<comment type="function">
    <text evidence="6">Required for exosome-dependent processing of pre-rRNA and small nucleolar RNA (snRNA) precursors. Involved in processing of 35S pre-rRNA at the A0, A1 and A2 sites.</text>
</comment>
<dbReference type="Pfam" id="PF04000">
    <property type="entry name" value="Sas10_Utp3"/>
    <property type="match status" value="1"/>
</dbReference>
<evidence type="ECO:0000256" key="3">
    <source>
        <dbReference type="ARBA" id="ARBA00022552"/>
    </source>
</evidence>
<evidence type="ECO:0000313" key="8">
    <source>
        <dbReference type="EMBL" id="KAJ2680223.1"/>
    </source>
</evidence>
<comment type="similarity">
    <text evidence="2 6">Belongs to the C1D family.</text>
</comment>
<evidence type="ECO:0000256" key="2">
    <source>
        <dbReference type="ARBA" id="ARBA00009154"/>
    </source>
</evidence>
<sequence>MSDEKLYKHVDQFAQAIDQVQRTLQPILSQPLGELLPKLTPIQRCELEALVAYSINTLFWIYLKINGVPPKEHPVMSELQRVQRYIAKINRAKTTGDKDSQDRQSKDKRPMQVDSGAAERLIRGAIGSKE</sequence>
<dbReference type="GO" id="GO:0003723">
    <property type="term" value="F:RNA binding"/>
    <property type="evidence" value="ECO:0007669"/>
    <property type="project" value="UniProtKB-UniRule"/>
</dbReference>
<dbReference type="OrthoDB" id="10261072at2759"/>
<accession>A0A9W8G6P4</accession>
<dbReference type="GO" id="GO:0000178">
    <property type="term" value="C:exosome (RNase complex)"/>
    <property type="evidence" value="ECO:0007669"/>
    <property type="project" value="TreeGrafter"/>
</dbReference>
<dbReference type="PANTHER" id="PTHR15341:SF3">
    <property type="entry name" value="NUCLEAR NUCLEIC ACID-BINDING PROTEIN C1D"/>
    <property type="match status" value="1"/>
</dbReference>
<comment type="caution">
    <text evidence="8">The sequence shown here is derived from an EMBL/GenBank/DDBJ whole genome shotgun (WGS) entry which is preliminary data.</text>
</comment>
<organism evidence="8 9">
    <name type="scientific">Coemansia spiralis</name>
    <dbReference type="NCBI Taxonomy" id="417178"/>
    <lineage>
        <taxon>Eukaryota</taxon>
        <taxon>Fungi</taxon>
        <taxon>Fungi incertae sedis</taxon>
        <taxon>Zoopagomycota</taxon>
        <taxon>Kickxellomycotina</taxon>
        <taxon>Kickxellomycetes</taxon>
        <taxon>Kickxellales</taxon>
        <taxon>Kickxellaceae</taxon>
        <taxon>Coemansia</taxon>
    </lineage>
</organism>
<dbReference type="InterPro" id="IPR011082">
    <property type="entry name" value="Exosome-assoc_fac/DNA_repair"/>
</dbReference>
<evidence type="ECO:0000256" key="1">
    <source>
        <dbReference type="ARBA" id="ARBA00004123"/>
    </source>
</evidence>
<evidence type="ECO:0000256" key="6">
    <source>
        <dbReference type="RuleBase" id="RU368003"/>
    </source>
</evidence>
<feature type="region of interest" description="Disordered" evidence="7">
    <location>
        <begin position="90"/>
        <end position="130"/>
    </location>
</feature>
<dbReference type="Proteomes" id="UP001151518">
    <property type="component" value="Unassembled WGS sequence"/>
</dbReference>
<name>A0A9W8G6P4_9FUNG</name>
<proteinExistence type="inferred from homology"/>
<dbReference type="AlphaFoldDB" id="A0A9W8G6P4"/>
<keyword evidence="4 6" id="KW-0694">RNA-binding</keyword>
<evidence type="ECO:0000313" key="9">
    <source>
        <dbReference type="Proteomes" id="UP001151518"/>
    </source>
</evidence>
<protein>
    <recommendedName>
        <fullName evidence="6">Exosome complex protein</fullName>
    </recommendedName>
</protein>
<dbReference type="EMBL" id="JANBTW010000006">
    <property type="protein sequence ID" value="KAJ2680223.1"/>
    <property type="molecule type" value="Genomic_DNA"/>
</dbReference>
<evidence type="ECO:0000256" key="7">
    <source>
        <dbReference type="SAM" id="MobiDB-lite"/>
    </source>
</evidence>
<dbReference type="GO" id="GO:0005730">
    <property type="term" value="C:nucleolus"/>
    <property type="evidence" value="ECO:0007669"/>
    <property type="project" value="TreeGrafter"/>
</dbReference>